<dbReference type="InterPro" id="IPR035107">
    <property type="entry name" value="tRNA_thiolation_TtcA_Ctu1"/>
</dbReference>
<keyword evidence="2" id="KW-0479">Metal-binding</keyword>
<feature type="binding site" evidence="2">
    <location>
        <position position="279"/>
    </location>
    <ligand>
        <name>Zn(2+)</name>
        <dbReference type="ChEBI" id="CHEBI:29105"/>
        <label>2</label>
    </ligand>
</feature>
<evidence type="ECO:0000313" key="6">
    <source>
        <dbReference type="EMBL" id="SKA69558.1"/>
    </source>
</evidence>
<dbReference type="GO" id="GO:0046872">
    <property type="term" value="F:metal ion binding"/>
    <property type="evidence" value="ECO:0007669"/>
    <property type="project" value="UniProtKB-KW"/>
</dbReference>
<dbReference type="EMBL" id="FUYA01000003">
    <property type="protein sequence ID" value="SKA69558.1"/>
    <property type="molecule type" value="Genomic_DNA"/>
</dbReference>
<dbReference type="PIRSF" id="PIRSF004976">
    <property type="entry name" value="ATPase_YdaO"/>
    <property type="match status" value="1"/>
</dbReference>
<dbReference type="GO" id="GO:0000049">
    <property type="term" value="F:tRNA binding"/>
    <property type="evidence" value="ECO:0007669"/>
    <property type="project" value="TreeGrafter"/>
</dbReference>
<feature type="binding site" evidence="3">
    <location>
        <position position="59"/>
    </location>
    <ligand>
        <name>ATP</name>
        <dbReference type="ChEBI" id="CHEBI:30616"/>
    </ligand>
</feature>
<feature type="binding site" evidence="3">
    <location>
        <begin position="53"/>
        <end position="55"/>
    </location>
    <ligand>
        <name>ATP</name>
        <dbReference type="ChEBI" id="CHEBI:30616"/>
    </ligand>
</feature>
<keyword evidence="3" id="KW-0067">ATP-binding</keyword>
<feature type="binding site" evidence="3">
    <location>
        <position position="155"/>
    </location>
    <ligand>
        <name>ATP</name>
        <dbReference type="ChEBI" id="CHEBI:30616"/>
    </ligand>
</feature>
<dbReference type="InterPro" id="IPR011063">
    <property type="entry name" value="TilS/TtcA_N"/>
</dbReference>
<dbReference type="GO" id="GO:0005524">
    <property type="term" value="F:ATP binding"/>
    <property type="evidence" value="ECO:0007669"/>
    <property type="project" value="UniProtKB-KW"/>
</dbReference>
<keyword evidence="7" id="KW-1185">Reference proteome</keyword>
<feature type="binding site" evidence="2">
    <location>
        <position position="276"/>
    </location>
    <ligand>
        <name>Zn(2+)</name>
        <dbReference type="ChEBI" id="CHEBI:29105"/>
        <label>2</label>
    </ligand>
</feature>
<protein>
    <submittedName>
        <fullName evidence="6">TIGR00269 family protein</fullName>
    </submittedName>
</protein>
<dbReference type="InterPro" id="IPR054306">
    <property type="entry name" value="TtuA-like_LIM_N"/>
</dbReference>
<evidence type="ECO:0000259" key="5">
    <source>
        <dbReference type="Pfam" id="PF22082"/>
    </source>
</evidence>
<sequence length="305" mass="34005">MKCSRCGAPAQIALPNHHTGFCPECFNLFFSRQVEKAIRHFRMFSKSDKILVALSGGKDSLALFRELTQQGYDVTGLHIDLNIKNSSCHARAVVEKFCEDLGAPLRIVNVADEGLSIAHIKKAIRRPICSICGKVKRYFFNKVALDEGFNALCTGHNLDDEVGRLLSNTMRWDIAYLSDQGPALPAENGFAAKFRPLYRLTEYETAAYCFFNKIEHNTAICPYSSGASFPVRKELLNTLEHHSPGSKLAFYERFLKQAKPLFEAAEERLGDPISPCTSCGYPTTAGVCNICRLREQLAADLEAQK</sequence>
<feature type="binding site" evidence="2">
    <location>
        <position position="291"/>
    </location>
    <ligand>
        <name>Zn(2+)</name>
        <dbReference type="ChEBI" id="CHEBI:29105"/>
        <label>2</label>
    </ligand>
</feature>
<feature type="binding site" evidence="2">
    <location>
        <position position="22"/>
    </location>
    <ligand>
        <name>Zn(2+)</name>
        <dbReference type="ChEBI" id="CHEBI:29105"/>
        <label>1</label>
    </ligand>
</feature>
<accession>A0A1T4VXM4</accession>
<dbReference type="GO" id="GO:0002143">
    <property type="term" value="P:tRNA wobble position uridine thiolation"/>
    <property type="evidence" value="ECO:0007669"/>
    <property type="project" value="TreeGrafter"/>
</dbReference>
<organism evidence="6 7">
    <name type="scientific">Desulfobaculum bizertense DSM 18034</name>
    <dbReference type="NCBI Taxonomy" id="1121442"/>
    <lineage>
        <taxon>Bacteria</taxon>
        <taxon>Pseudomonadati</taxon>
        <taxon>Thermodesulfobacteriota</taxon>
        <taxon>Desulfovibrionia</taxon>
        <taxon>Desulfovibrionales</taxon>
        <taxon>Desulfovibrionaceae</taxon>
        <taxon>Desulfobaculum</taxon>
    </lineage>
</organism>
<dbReference type="OrthoDB" id="9801054at2"/>
<keyword evidence="3" id="KW-0547">Nucleotide-binding</keyword>
<proteinExistence type="predicted"/>
<reference evidence="6 7" key="1">
    <citation type="submission" date="2017-02" db="EMBL/GenBank/DDBJ databases">
        <authorList>
            <person name="Peterson S.W."/>
        </authorList>
    </citation>
    <scope>NUCLEOTIDE SEQUENCE [LARGE SCALE GENOMIC DNA]</scope>
    <source>
        <strain evidence="6 7">DSM 18034</strain>
    </source>
</reference>
<feature type="binding site" evidence="2">
    <location>
        <position position="6"/>
    </location>
    <ligand>
        <name>Zn(2+)</name>
        <dbReference type="ChEBI" id="CHEBI:29105"/>
        <label>1</label>
    </ligand>
</feature>
<dbReference type="SUPFAM" id="SSF52402">
    <property type="entry name" value="Adenine nucleotide alpha hydrolases-like"/>
    <property type="match status" value="1"/>
</dbReference>
<dbReference type="Pfam" id="PF01171">
    <property type="entry name" value="ATP_bind_3"/>
    <property type="match status" value="1"/>
</dbReference>
<dbReference type="Gene3D" id="3.40.50.620">
    <property type="entry name" value="HUPs"/>
    <property type="match status" value="1"/>
</dbReference>
<keyword evidence="2" id="KW-0862">Zinc</keyword>
<feature type="binding site" evidence="3">
    <location>
        <position position="79"/>
    </location>
    <ligand>
        <name>ATP</name>
        <dbReference type="ChEBI" id="CHEBI:30616"/>
    </ligand>
</feature>
<dbReference type="AlphaFoldDB" id="A0A1T4VXM4"/>
<dbReference type="RefSeq" id="WP_078684457.1">
    <property type="nucleotide sequence ID" value="NZ_FUYA01000003.1"/>
</dbReference>
<feature type="domain" description="tRNA(Ile)-lysidine/2-thiocytidine synthase N-terminal" evidence="4">
    <location>
        <begin position="49"/>
        <end position="215"/>
    </location>
</feature>
<feature type="binding site" evidence="2">
    <location>
        <position position="3"/>
    </location>
    <ligand>
        <name>Zn(2+)</name>
        <dbReference type="ChEBI" id="CHEBI:29105"/>
        <label>1</label>
    </ligand>
</feature>
<feature type="binding site" evidence="2">
    <location>
        <position position="288"/>
    </location>
    <ligand>
        <name>Zn(2+)</name>
        <dbReference type="ChEBI" id="CHEBI:29105"/>
        <label>2</label>
    </ligand>
</feature>
<feature type="binding site" evidence="3">
    <location>
        <position position="160"/>
    </location>
    <ligand>
        <name>ATP</name>
        <dbReference type="ChEBI" id="CHEBI:30616"/>
    </ligand>
</feature>
<evidence type="ECO:0000256" key="3">
    <source>
        <dbReference type="PIRSR" id="PIRSR004976-51"/>
    </source>
</evidence>
<dbReference type="PANTHER" id="PTHR11807:SF27">
    <property type="entry name" value="TRNA-5-METHYLURIDINE(54) 2-SULFURTRANSFERASE"/>
    <property type="match status" value="1"/>
</dbReference>
<gene>
    <name evidence="6" type="ORF">SAMN02745702_01156</name>
</gene>
<feature type="binding site" evidence="2">
    <location>
        <position position="25"/>
    </location>
    <ligand>
        <name>Zn(2+)</name>
        <dbReference type="ChEBI" id="CHEBI:29105"/>
        <label>1</label>
    </ligand>
</feature>
<dbReference type="STRING" id="1121442.SAMN02745702_01156"/>
<name>A0A1T4VXM4_9BACT</name>
<evidence type="ECO:0000259" key="4">
    <source>
        <dbReference type="Pfam" id="PF01171"/>
    </source>
</evidence>
<dbReference type="Pfam" id="PF22082">
    <property type="entry name" value="TtuA_LIM_N"/>
    <property type="match status" value="1"/>
</dbReference>
<dbReference type="Proteomes" id="UP000189733">
    <property type="component" value="Unassembled WGS sequence"/>
</dbReference>
<feature type="domain" description="2-thiouridine synthetase TtuA-like N-terminal LIM" evidence="5">
    <location>
        <begin position="2"/>
        <end position="27"/>
    </location>
</feature>
<evidence type="ECO:0000256" key="2">
    <source>
        <dbReference type="PIRSR" id="PIRSR004976-50"/>
    </source>
</evidence>
<dbReference type="InterPro" id="IPR014729">
    <property type="entry name" value="Rossmann-like_a/b/a_fold"/>
</dbReference>
<evidence type="ECO:0000256" key="1">
    <source>
        <dbReference type="ARBA" id="ARBA00022679"/>
    </source>
</evidence>
<dbReference type="GO" id="GO:0016740">
    <property type="term" value="F:transferase activity"/>
    <property type="evidence" value="ECO:0007669"/>
    <property type="project" value="UniProtKB-KW"/>
</dbReference>
<dbReference type="GO" id="GO:0002144">
    <property type="term" value="C:cytosolic tRNA wobble base thiouridylase complex"/>
    <property type="evidence" value="ECO:0007669"/>
    <property type="project" value="TreeGrafter"/>
</dbReference>
<dbReference type="PANTHER" id="PTHR11807">
    <property type="entry name" value="ATPASES OF THE PP SUPERFAMILY-RELATED"/>
    <property type="match status" value="1"/>
</dbReference>
<keyword evidence="1" id="KW-0808">Transferase</keyword>
<evidence type="ECO:0000313" key="7">
    <source>
        <dbReference type="Proteomes" id="UP000189733"/>
    </source>
</evidence>